<dbReference type="InterPro" id="IPR001647">
    <property type="entry name" value="HTH_TetR"/>
</dbReference>
<evidence type="ECO:0000313" key="5">
    <source>
        <dbReference type="EMBL" id="PRY58090.1"/>
    </source>
</evidence>
<feature type="domain" description="HTH tetR-type" evidence="4">
    <location>
        <begin position="19"/>
        <end position="79"/>
    </location>
</feature>
<dbReference type="Proteomes" id="UP000237822">
    <property type="component" value="Unassembled WGS sequence"/>
</dbReference>
<reference evidence="5 6" key="1">
    <citation type="submission" date="2018-03" db="EMBL/GenBank/DDBJ databases">
        <title>Genomic Encyclopedia of Archaeal and Bacterial Type Strains, Phase II (KMG-II): from individual species to whole genera.</title>
        <authorList>
            <person name="Goeker M."/>
        </authorList>
    </citation>
    <scope>NUCLEOTIDE SEQUENCE [LARGE SCALE GENOMIC DNA]</scope>
    <source>
        <strain evidence="5 6">ATCC BAA-1496</strain>
    </source>
</reference>
<keyword evidence="1 2" id="KW-0238">DNA-binding</keyword>
<dbReference type="InterPro" id="IPR041583">
    <property type="entry name" value="TetR_C_31"/>
</dbReference>
<evidence type="ECO:0000256" key="2">
    <source>
        <dbReference type="PROSITE-ProRule" id="PRU00335"/>
    </source>
</evidence>
<dbReference type="Gene3D" id="1.10.357.10">
    <property type="entry name" value="Tetracycline Repressor, domain 2"/>
    <property type="match status" value="1"/>
</dbReference>
<dbReference type="OrthoDB" id="7506349at2"/>
<accession>A0A2T0UJI0</accession>
<evidence type="ECO:0000256" key="1">
    <source>
        <dbReference type="ARBA" id="ARBA00023125"/>
    </source>
</evidence>
<sequence length="206" mass="21966">MGWMATTQTTEPTLRATGGGRRAELLDAAVSVLSDAGMRGLTHRAVDAEAGLPEGTCSAYFRSREALLIGLAEHVRDQLTRDVDALTSSATDHADDPDALATEVTDLALRWLRRPAVLRALAELALEAPRRPPLLEVFEVWRTGIVTLVSRIVVASGRTDADVAAPAAVAAIEGVLASATRLPAAQREPFVRTAIAVLVRGFHESR</sequence>
<evidence type="ECO:0000259" key="4">
    <source>
        <dbReference type="PROSITE" id="PS50977"/>
    </source>
</evidence>
<dbReference type="PROSITE" id="PS50977">
    <property type="entry name" value="HTH_TETR_2"/>
    <property type="match status" value="1"/>
</dbReference>
<dbReference type="PANTHER" id="PTHR30055">
    <property type="entry name" value="HTH-TYPE TRANSCRIPTIONAL REGULATOR RUTR"/>
    <property type="match status" value="1"/>
</dbReference>
<protein>
    <submittedName>
        <fullName evidence="5">TetR family transcriptional regulator</fullName>
    </submittedName>
</protein>
<dbReference type="GO" id="GO:0000976">
    <property type="term" value="F:transcription cis-regulatory region binding"/>
    <property type="evidence" value="ECO:0007669"/>
    <property type="project" value="TreeGrafter"/>
</dbReference>
<dbReference type="AlphaFoldDB" id="A0A2T0UJI0"/>
<dbReference type="GO" id="GO:0003700">
    <property type="term" value="F:DNA-binding transcription factor activity"/>
    <property type="evidence" value="ECO:0007669"/>
    <property type="project" value="TreeGrafter"/>
</dbReference>
<dbReference type="PANTHER" id="PTHR30055:SF231">
    <property type="entry name" value="TRANSCRIPTIONAL REGULATORY PROTEIN (PROBABLY DEOR-FAMILY)-RELATED"/>
    <property type="match status" value="1"/>
</dbReference>
<dbReference type="Pfam" id="PF00440">
    <property type="entry name" value="TetR_N"/>
    <property type="match status" value="1"/>
</dbReference>
<organism evidence="5 6">
    <name type="scientific">Knoellia remsis</name>
    <dbReference type="NCBI Taxonomy" id="407159"/>
    <lineage>
        <taxon>Bacteria</taxon>
        <taxon>Bacillati</taxon>
        <taxon>Actinomycetota</taxon>
        <taxon>Actinomycetes</taxon>
        <taxon>Micrococcales</taxon>
        <taxon>Intrasporangiaceae</taxon>
        <taxon>Knoellia</taxon>
    </lineage>
</organism>
<comment type="caution">
    <text evidence="5">The sequence shown here is derived from an EMBL/GenBank/DDBJ whole genome shotgun (WGS) entry which is preliminary data.</text>
</comment>
<name>A0A2T0UJI0_9MICO</name>
<evidence type="ECO:0000256" key="3">
    <source>
        <dbReference type="SAM" id="MobiDB-lite"/>
    </source>
</evidence>
<gene>
    <name evidence="5" type="ORF">BCF74_11312</name>
</gene>
<dbReference type="Pfam" id="PF17940">
    <property type="entry name" value="TetR_C_31"/>
    <property type="match status" value="1"/>
</dbReference>
<feature type="region of interest" description="Disordered" evidence="3">
    <location>
        <begin position="1"/>
        <end position="20"/>
    </location>
</feature>
<feature type="DNA-binding region" description="H-T-H motif" evidence="2">
    <location>
        <begin position="42"/>
        <end position="61"/>
    </location>
</feature>
<keyword evidence="6" id="KW-1185">Reference proteome</keyword>
<feature type="compositionally biased region" description="Polar residues" evidence="3">
    <location>
        <begin position="1"/>
        <end position="12"/>
    </location>
</feature>
<dbReference type="InterPro" id="IPR050109">
    <property type="entry name" value="HTH-type_TetR-like_transc_reg"/>
</dbReference>
<dbReference type="InterPro" id="IPR009057">
    <property type="entry name" value="Homeodomain-like_sf"/>
</dbReference>
<dbReference type="EMBL" id="PVTI01000013">
    <property type="protein sequence ID" value="PRY58090.1"/>
    <property type="molecule type" value="Genomic_DNA"/>
</dbReference>
<dbReference type="SUPFAM" id="SSF46689">
    <property type="entry name" value="Homeodomain-like"/>
    <property type="match status" value="1"/>
</dbReference>
<evidence type="ECO:0000313" key="6">
    <source>
        <dbReference type="Proteomes" id="UP000237822"/>
    </source>
</evidence>
<proteinExistence type="predicted"/>